<dbReference type="AlphaFoldDB" id="E6U623"/>
<evidence type="ECO:0000256" key="1">
    <source>
        <dbReference type="SAM" id="Phobius"/>
    </source>
</evidence>
<feature type="transmembrane region" description="Helical" evidence="1">
    <location>
        <begin position="12"/>
        <end position="32"/>
    </location>
</feature>
<dbReference type="eggNOG" id="ENOG5033JAW">
    <property type="taxonomic scope" value="Bacteria"/>
</dbReference>
<dbReference type="Proteomes" id="UP000001551">
    <property type="component" value="Chromosome"/>
</dbReference>
<dbReference type="RefSeq" id="WP_013484083.1">
    <property type="nucleotide sequence ID" value="NC_014828.1"/>
</dbReference>
<proteinExistence type="predicted"/>
<sequence>MKTSHFFTKIAAISGTILVWIPVLFTVITSVIGTLTSGRLRFDFLMPAELFPFALGGAILLVFTALRTRFYRKYVVIGFTLAILCLFGGQGIAVVSGLASGAIAPAGLVWAAVVVSIVIYSLSVVELGIVGILIALKLYRSK</sequence>
<gene>
    <name evidence="2" type="ordered locus">Ethha_0113</name>
</gene>
<dbReference type="KEGG" id="eha:Ethha_0113"/>
<feature type="transmembrane region" description="Helical" evidence="1">
    <location>
        <begin position="44"/>
        <end position="63"/>
    </location>
</feature>
<name>E6U623_ETHHY</name>
<protein>
    <submittedName>
        <fullName evidence="2">Uncharacterized protein</fullName>
    </submittedName>
</protein>
<evidence type="ECO:0000313" key="2">
    <source>
        <dbReference type="EMBL" id="ADU25702.1"/>
    </source>
</evidence>
<accession>E6U623</accession>
<evidence type="ECO:0000313" key="3">
    <source>
        <dbReference type="Proteomes" id="UP000001551"/>
    </source>
</evidence>
<feature type="transmembrane region" description="Helical" evidence="1">
    <location>
        <begin position="75"/>
        <end position="103"/>
    </location>
</feature>
<keyword evidence="1" id="KW-1133">Transmembrane helix</keyword>
<organism evidence="2 3">
    <name type="scientific">Ethanoligenens harbinense (strain DSM 18485 / JCM 12961 / CGMCC 1.5033 / YUAN-3)</name>
    <dbReference type="NCBI Taxonomy" id="663278"/>
    <lineage>
        <taxon>Bacteria</taxon>
        <taxon>Bacillati</taxon>
        <taxon>Bacillota</taxon>
        <taxon>Clostridia</taxon>
        <taxon>Eubacteriales</taxon>
        <taxon>Oscillospiraceae</taxon>
        <taxon>Ethanoligenens</taxon>
    </lineage>
</organism>
<keyword evidence="3" id="KW-1185">Reference proteome</keyword>
<keyword evidence="1" id="KW-0812">Transmembrane</keyword>
<feature type="transmembrane region" description="Helical" evidence="1">
    <location>
        <begin position="109"/>
        <end position="136"/>
    </location>
</feature>
<reference evidence="2 3" key="1">
    <citation type="submission" date="2010-12" db="EMBL/GenBank/DDBJ databases">
        <title>Complete sequence of Ethanoligenens harbinense YUAN-3.</title>
        <authorList>
            <person name="Lucas S."/>
            <person name="Copeland A."/>
            <person name="Lapidus A."/>
            <person name="Cheng J.-F."/>
            <person name="Bruce D."/>
            <person name="Goodwin L."/>
            <person name="Pitluck S."/>
            <person name="Chertkov O."/>
            <person name="Misra M."/>
            <person name="Detter J.C."/>
            <person name="Han C."/>
            <person name="Tapia R."/>
            <person name="Land M."/>
            <person name="Hauser L."/>
            <person name="Jeffries C."/>
            <person name="Kyrpides N."/>
            <person name="Ivanova N."/>
            <person name="Mikhailova N."/>
            <person name="Wang A."/>
            <person name="Mouttaki H."/>
            <person name="He Z."/>
            <person name="Zhou J."/>
            <person name="Hemme C.L."/>
            <person name="Woyke T."/>
        </authorList>
    </citation>
    <scope>NUCLEOTIDE SEQUENCE [LARGE SCALE GENOMIC DNA]</scope>
    <source>
        <strain evidence="3">DSM 18485 / JCM 12961 / CGMCC 1.5033 / YUAN-3</strain>
    </source>
</reference>
<dbReference type="EMBL" id="CP002400">
    <property type="protein sequence ID" value="ADU25702.1"/>
    <property type="molecule type" value="Genomic_DNA"/>
</dbReference>
<keyword evidence="1" id="KW-0472">Membrane</keyword>
<dbReference type="HOGENOM" id="CLU_1812880_0_0_9"/>